<dbReference type="InterPro" id="IPR001753">
    <property type="entry name" value="Enoyl-CoA_hydra/iso"/>
</dbReference>
<dbReference type="SUPFAM" id="SSF52096">
    <property type="entry name" value="ClpP/crotonase"/>
    <property type="match status" value="1"/>
</dbReference>
<dbReference type="GO" id="GO:0003824">
    <property type="term" value="F:catalytic activity"/>
    <property type="evidence" value="ECO:0007669"/>
    <property type="project" value="UniProtKB-ARBA"/>
</dbReference>
<name>A0A1V4D9E4_9ACTN</name>
<evidence type="ECO:0000313" key="2">
    <source>
        <dbReference type="Proteomes" id="UP000033615"/>
    </source>
</evidence>
<dbReference type="Gene3D" id="1.20.58.1300">
    <property type="match status" value="1"/>
</dbReference>
<gene>
    <name evidence="1" type="ORF">VT50_0207680</name>
</gene>
<accession>A0A1V4D9E4</accession>
<sequence length="430" mass="47007">MTTPEASVPLWPELRQAAHRVDELVAKLPDPGVRTPEERAELAAAKDTARALRTRYLHTHADAVYDHLTSGGADELHIAELVAAAADAFPALLPTAGQLAADRARRQADKEGHEIDQGIFLRAVLASPRSGPRLLDAMLRPTPRALRLLPEFTRTGVLETTSVRMERRDGAAHLTMCRDDCLNAEDEQQVDDMETAVDLALLDPEVRVGVVRGGPMSHPRYRGRRVFSAGINLKSLHAGAISLVGFLLRRELGYLHKLVRGVRTETAPWHSPTVEKPWVAAVDTFAIGGGTQLLLVFDHVLAASDAHLSLPAAREGIVPGAANFRLGRHTGPRISRQVILQGRRIRATEPDARLLIDEVVEPEEMDTAVAGAVQRLGGPAVVPNRRMLRGAEEPVEEFRRYMAEFALQQALRLYGEDVIGKVGRFAGRSA</sequence>
<protein>
    <submittedName>
        <fullName evidence="1">Enoyl-CoA hydratase</fullName>
    </submittedName>
</protein>
<proteinExistence type="predicted"/>
<dbReference type="Pfam" id="PF00378">
    <property type="entry name" value="ECH_1"/>
    <property type="match status" value="1"/>
</dbReference>
<dbReference type="GO" id="GO:0006635">
    <property type="term" value="P:fatty acid beta-oxidation"/>
    <property type="evidence" value="ECO:0007669"/>
    <property type="project" value="TreeGrafter"/>
</dbReference>
<dbReference type="Gene3D" id="3.90.226.10">
    <property type="entry name" value="2-enoyl-CoA Hydratase, Chain A, domain 1"/>
    <property type="match status" value="1"/>
</dbReference>
<dbReference type="PANTHER" id="PTHR11941">
    <property type="entry name" value="ENOYL-COA HYDRATASE-RELATED"/>
    <property type="match status" value="1"/>
</dbReference>
<dbReference type="PANTHER" id="PTHR11941:SF54">
    <property type="entry name" value="ENOYL-COA HYDRATASE, MITOCHONDRIAL"/>
    <property type="match status" value="1"/>
</dbReference>
<comment type="caution">
    <text evidence="1">The sequence shown here is derived from an EMBL/GenBank/DDBJ whole genome shotgun (WGS) entry which is preliminary data.</text>
</comment>
<dbReference type="InterPro" id="IPR029045">
    <property type="entry name" value="ClpP/crotonase-like_dom_sf"/>
</dbReference>
<reference evidence="1" key="1">
    <citation type="submission" date="2016-12" db="EMBL/GenBank/DDBJ databases">
        <title>Genome sequence of Streptomyces antioxidans MUSC 164.</title>
        <authorList>
            <person name="Lee L.-H."/>
            <person name="Ser H.-L."/>
        </authorList>
    </citation>
    <scope>NUCLEOTIDE SEQUENCE [LARGE SCALE GENOMIC DNA]</scope>
    <source>
        <strain evidence="1">MUSC 164</strain>
    </source>
</reference>
<organism evidence="1 2">
    <name type="scientific">Streptomyces antioxidans</name>
    <dbReference type="NCBI Taxonomy" id="1507734"/>
    <lineage>
        <taxon>Bacteria</taxon>
        <taxon>Bacillati</taxon>
        <taxon>Actinomycetota</taxon>
        <taxon>Actinomycetes</taxon>
        <taxon>Kitasatosporales</taxon>
        <taxon>Streptomycetaceae</taxon>
        <taxon>Streptomyces</taxon>
    </lineage>
</organism>
<dbReference type="Proteomes" id="UP000033615">
    <property type="component" value="Unassembled WGS sequence"/>
</dbReference>
<dbReference type="EMBL" id="LAKD02000014">
    <property type="protein sequence ID" value="OPF82259.1"/>
    <property type="molecule type" value="Genomic_DNA"/>
</dbReference>
<dbReference type="NCBIfam" id="NF042432">
    <property type="entry name" value="DHPACoAdixog_DpgC"/>
    <property type="match status" value="1"/>
</dbReference>
<dbReference type="InterPro" id="IPR053482">
    <property type="entry name" value="DPA-CoA_Dioxygenase"/>
</dbReference>
<dbReference type="CDD" id="cd06558">
    <property type="entry name" value="crotonase-like"/>
    <property type="match status" value="1"/>
</dbReference>
<keyword evidence="2" id="KW-1185">Reference proteome</keyword>
<dbReference type="AlphaFoldDB" id="A0A1V4D9E4"/>
<evidence type="ECO:0000313" key="1">
    <source>
        <dbReference type="EMBL" id="OPF82259.1"/>
    </source>
</evidence>